<evidence type="ECO:0000256" key="4">
    <source>
        <dbReference type="ARBA" id="ARBA00022490"/>
    </source>
</evidence>
<dbReference type="Gene3D" id="1.25.10.10">
    <property type="entry name" value="Leucine-rich Repeat Variant"/>
    <property type="match status" value="1"/>
</dbReference>
<keyword evidence="6" id="KW-0653">Protein transport</keyword>
<dbReference type="InterPro" id="IPR011989">
    <property type="entry name" value="ARM-like"/>
</dbReference>
<keyword evidence="12" id="KW-1185">Reference proteome</keyword>
<sequence>MEGVSEAQIQSVLVMLTAVLSPNNEVRKQQEALLMQLRNEHPNEFVLCLLHILRHSPDFSIRSLASLILRQLFTSLHTTTKVWDKLSAQVQNSTKTSLLESLEQESSWSILKKIGEVIAELAVLLFAEDENGKWDELLPFLTRNLAGQGKQAAAACHILAGLCTFFNEELAKEKTSLKQIFLNHLSSNEVELRLSVIDFIGNLLGIAEKDDMKFYWDIIPNILISAVWIIENHQTHADEVLKNLRDLAETEPKFFKGRIQIAYEFVDRVCNLQTENLGIKHLSLEFIVALAGRLHKEFQEKKEIAVNLCTKIFQTMISIDEEVDPAWACPAEGFEEPDDEEEEGVEIDYAKLGRKQLTSMIEGVGESFLLPTVLGLIQTALTTPSEDWRIKYAALMTISELGQFIEESEKIAELVPILQAHTNQSLNAKIRYAAYHCLGQLSEDYEEEFQSAHHQIVVPLLAAGIADPVPRVAASAADALGKFMENCGPTLVSEHINSIMPIIIEKLGQQNCSIVIEELLIAISDIADSGKECFNPYYQPLMTILIRLIRGYTAKEYQRIRGKAIESMTMICTSVGKELFAPYVAETMGMLKEIQDSTTDTDPLKAYLLGAWQRIVATLQADFAPYLQGILPGLLSAASATAIVSVESEPDALVDLASLVSEASKKVSINTTDLEDKDLALHALITIIDVLKELYAPYAEQTTSIVLPLVNYTPNEHIRQAAATLCGSLIGSVKALNTPEADQIVINMARLFLGALWQATAVELDTETIVAQLGAIKVVIEAPRHKFMSAEEVTASGEKLIKMLESSLERRARNKALDLGSDDSEDELIKEINKNEEDSLHTQISEVLGSLFKTHREFSLEIVNFLYSHVLSKFLAPDTTDEDHKFAIFVIDDVVEFVGQDLAGDKWNSLAEALVRFTADANDAVRQAASYGIGILAIYSNSAAFAPWTEQILVALDKSINFPMGTGKKSHGYAKDNAIAALGKIIKHQSGSINSAAIVPVWINLLPLRRDKEEAKIMHDLLADVTIGNMSLAIGENHERLEHVVKIFAEILETKLVANETVPKIKQIIQMMQSAGIPTLPQIWASLTDIQRSKLTKIMA</sequence>
<evidence type="ECO:0000256" key="6">
    <source>
        <dbReference type="ARBA" id="ARBA00022927"/>
    </source>
</evidence>
<dbReference type="EMBL" id="CAJZBQ010000011">
    <property type="protein sequence ID" value="CAG9313658.1"/>
    <property type="molecule type" value="Genomic_DNA"/>
</dbReference>
<dbReference type="AlphaFoldDB" id="A0AAU9IKF4"/>
<dbReference type="GO" id="GO:0005737">
    <property type="term" value="C:cytoplasm"/>
    <property type="evidence" value="ECO:0007669"/>
    <property type="project" value="UniProtKB-SubCell"/>
</dbReference>
<dbReference type="SMART" id="SM01349">
    <property type="entry name" value="TOG"/>
    <property type="match status" value="1"/>
</dbReference>
<dbReference type="GO" id="GO:0006606">
    <property type="term" value="P:protein import into nucleus"/>
    <property type="evidence" value="ECO:0007669"/>
    <property type="project" value="InterPro"/>
</dbReference>
<feature type="repeat" description="HEAT" evidence="8">
    <location>
        <begin position="457"/>
        <end position="495"/>
    </location>
</feature>
<dbReference type="InterPro" id="IPR034085">
    <property type="entry name" value="TOG"/>
</dbReference>
<keyword evidence="7" id="KW-0539">Nucleus</keyword>
<protein>
    <submittedName>
        <fullName evidence="11">Uncharacterized protein</fullName>
    </submittedName>
</protein>
<feature type="domain" description="TOG" evidence="10">
    <location>
        <begin position="359"/>
        <end position="604"/>
    </location>
</feature>
<comment type="caution">
    <text evidence="11">The sequence shown here is derived from an EMBL/GenBank/DDBJ whole genome shotgun (WGS) entry which is preliminary data.</text>
</comment>
<evidence type="ECO:0000313" key="12">
    <source>
        <dbReference type="Proteomes" id="UP001162131"/>
    </source>
</evidence>
<dbReference type="InterPro" id="IPR016024">
    <property type="entry name" value="ARM-type_fold"/>
</dbReference>
<accession>A0AAU9IKF4</accession>
<reference evidence="11" key="1">
    <citation type="submission" date="2021-09" db="EMBL/GenBank/DDBJ databases">
        <authorList>
            <consortium name="AG Swart"/>
            <person name="Singh M."/>
            <person name="Singh A."/>
            <person name="Seah K."/>
            <person name="Emmerich C."/>
        </authorList>
    </citation>
    <scope>NUCLEOTIDE SEQUENCE</scope>
    <source>
        <strain evidence="11">ATCC30299</strain>
    </source>
</reference>
<dbReference type="PROSITE" id="PS50077">
    <property type="entry name" value="HEAT_REPEAT"/>
    <property type="match status" value="1"/>
</dbReference>
<evidence type="ECO:0000256" key="3">
    <source>
        <dbReference type="ARBA" id="ARBA00022448"/>
    </source>
</evidence>
<dbReference type="Pfam" id="PF25574">
    <property type="entry name" value="TPR_IMB1"/>
    <property type="match status" value="1"/>
</dbReference>
<dbReference type="Proteomes" id="UP001162131">
    <property type="component" value="Unassembled WGS sequence"/>
</dbReference>
<evidence type="ECO:0000256" key="5">
    <source>
        <dbReference type="ARBA" id="ARBA00022737"/>
    </source>
</evidence>
<keyword evidence="3" id="KW-0813">Transport</keyword>
<evidence type="ECO:0000259" key="10">
    <source>
        <dbReference type="SMART" id="SM01349"/>
    </source>
</evidence>
<dbReference type="PANTHER" id="PTHR10527">
    <property type="entry name" value="IMPORTIN BETA"/>
    <property type="match status" value="1"/>
</dbReference>
<dbReference type="InterPro" id="IPR058584">
    <property type="entry name" value="IMB1_TNPO1-like_TPR"/>
</dbReference>
<evidence type="ECO:0000256" key="8">
    <source>
        <dbReference type="PROSITE-ProRule" id="PRU00103"/>
    </source>
</evidence>
<dbReference type="SMART" id="SM00913">
    <property type="entry name" value="IBN_N"/>
    <property type="match status" value="1"/>
</dbReference>
<dbReference type="GO" id="GO:0031267">
    <property type="term" value="F:small GTPase binding"/>
    <property type="evidence" value="ECO:0007669"/>
    <property type="project" value="InterPro"/>
</dbReference>
<evidence type="ECO:0000256" key="2">
    <source>
        <dbReference type="ARBA" id="ARBA00004496"/>
    </source>
</evidence>
<keyword evidence="5" id="KW-0677">Repeat</keyword>
<dbReference type="SUPFAM" id="SSF48371">
    <property type="entry name" value="ARM repeat"/>
    <property type="match status" value="2"/>
</dbReference>
<dbReference type="InterPro" id="IPR057672">
    <property type="entry name" value="TPR_IPO4/5"/>
</dbReference>
<dbReference type="Pfam" id="PF25780">
    <property type="entry name" value="TPR_IPO5"/>
    <property type="match status" value="1"/>
</dbReference>
<evidence type="ECO:0000259" key="9">
    <source>
        <dbReference type="SMART" id="SM00913"/>
    </source>
</evidence>
<evidence type="ECO:0000256" key="7">
    <source>
        <dbReference type="ARBA" id="ARBA00023242"/>
    </source>
</evidence>
<keyword evidence="4" id="KW-0963">Cytoplasm</keyword>
<feature type="domain" description="Importin N-terminal" evidence="9">
    <location>
        <begin position="29"/>
        <end position="104"/>
    </location>
</feature>
<organism evidence="11 12">
    <name type="scientific">Blepharisma stoltei</name>
    <dbReference type="NCBI Taxonomy" id="1481888"/>
    <lineage>
        <taxon>Eukaryota</taxon>
        <taxon>Sar</taxon>
        <taxon>Alveolata</taxon>
        <taxon>Ciliophora</taxon>
        <taxon>Postciliodesmatophora</taxon>
        <taxon>Heterotrichea</taxon>
        <taxon>Heterotrichida</taxon>
        <taxon>Blepharismidae</taxon>
        <taxon>Blepharisma</taxon>
    </lineage>
</organism>
<gene>
    <name evidence="11" type="ORF">BSTOLATCC_MIC9465</name>
</gene>
<dbReference type="InterPro" id="IPR001494">
    <property type="entry name" value="Importin-beta_N"/>
</dbReference>
<dbReference type="InterPro" id="IPR040122">
    <property type="entry name" value="Importin_beta"/>
</dbReference>
<comment type="subcellular location">
    <subcellularLocation>
        <location evidence="2">Cytoplasm</location>
    </subcellularLocation>
    <subcellularLocation>
        <location evidence="1">Nucleus</location>
    </subcellularLocation>
</comment>
<evidence type="ECO:0000256" key="1">
    <source>
        <dbReference type="ARBA" id="ARBA00004123"/>
    </source>
</evidence>
<name>A0AAU9IKF4_9CILI</name>
<proteinExistence type="predicted"/>
<dbReference type="InterPro" id="IPR021133">
    <property type="entry name" value="HEAT_type_2"/>
</dbReference>
<evidence type="ECO:0000313" key="11">
    <source>
        <dbReference type="EMBL" id="CAG9313658.1"/>
    </source>
</evidence>